<dbReference type="GO" id="GO:0003964">
    <property type="term" value="F:RNA-directed DNA polymerase activity"/>
    <property type="evidence" value="ECO:0007669"/>
    <property type="project" value="UniProtKB-KW"/>
</dbReference>
<dbReference type="Gene3D" id="3.30.420.10">
    <property type="entry name" value="Ribonuclease H-like superfamily/Ribonuclease H"/>
    <property type="match status" value="1"/>
</dbReference>
<evidence type="ECO:0000256" key="4">
    <source>
        <dbReference type="ARBA" id="ARBA00022695"/>
    </source>
</evidence>
<dbReference type="PROSITE" id="PS50994">
    <property type="entry name" value="INTEGRASE"/>
    <property type="match status" value="1"/>
</dbReference>
<evidence type="ECO:0000256" key="9">
    <source>
        <dbReference type="SAM" id="MobiDB-lite"/>
    </source>
</evidence>
<dbReference type="InterPro" id="IPR000477">
    <property type="entry name" value="RT_dom"/>
</dbReference>
<feature type="domain" description="Reverse transcriptase" evidence="10">
    <location>
        <begin position="1"/>
        <end position="80"/>
    </location>
</feature>
<dbReference type="EMBL" id="SWJQ01001808">
    <property type="protein sequence ID" value="TRZ07374.1"/>
    <property type="molecule type" value="Genomic_DNA"/>
</dbReference>
<gene>
    <name evidence="12" type="ORF">HGM15179_019732</name>
</gene>
<comment type="caution">
    <text evidence="12">The sequence shown here is derived from an EMBL/GenBank/DDBJ whole genome shotgun (WGS) entry which is preliminary data.</text>
</comment>
<dbReference type="GO" id="GO:0035613">
    <property type="term" value="F:RNA stem-loop binding"/>
    <property type="evidence" value="ECO:0007669"/>
    <property type="project" value="TreeGrafter"/>
</dbReference>
<dbReference type="Pfam" id="PF00078">
    <property type="entry name" value="RVT_1"/>
    <property type="match status" value="1"/>
</dbReference>
<dbReference type="Proteomes" id="UP000796761">
    <property type="component" value="Unassembled WGS sequence"/>
</dbReference>
<evidence type="ECO:0000313" key="13">
    <source>
        <dbReference type="Proteomes" id="UP000796761"/>
    </source>
</evidence>
<dbReference type="InterPro" id="IPR012337">
    <property type="entry name" value="RNaseH-like_sf"/>
</dbReference>
<keyword evidence="4" id="KW-0548">Nucleotidyltransferase</keyword>
<evidence type="ECO:0000256" key="6">
    <source>
        <dbReference type="ARBA" id="ARBA00022759"/>
    </source>
</evidence>
<dbReference type="SUPFAM" id="SSF53098">
    <property type="entry name" value="Ribonuclease H-like"/>
    <property type="match status" value="1"/>
</dbReference>
<evidence type="ECO:0000313" key="12">
    <source>
        <dbReference type="EMBL" id="TRZ07374.1"/>
    </source>
</evidence>
<evidence type="ECO:0000256" key="5">
    <source>
        <dbReference type="ARBA" id="ARBA00022722"/>
    </source>
</evidence>
<dbReference type="OrthoDB" id="9043430at2759"/>
<dbReference type="PANTHER" id="PTHR41694">
    <property type="entry name" value="ENDOGENOUS RETROVIRUS GROUP K MEMBER POL PROTEIN"/>
    <property type="match status" value="1"/>
</dbReference>
<keyword evidence="13" id="KW-1185">Reference proteome</keyword>
<dbReference type="PANTHER" id="PTHR41694:SF3">
    <property type="entry name" value="RNA-DIRECTED DNA POLYMERASE-RELATED"/>
    <property type="match status" value="1"/>
</dbReference>
<evidence type="ECO:0000256" key="2">
    <source>
        <dbReference type="ARBA" id="ARBA00012180"/>
    </source>
</evidence>
<keyword evidence="8" id="KW-0695">RNA-directed DNA polymerase</keyword>
<evidence type="ECO:0000256" key="7">
    <source>
        <dbReference type="ARBA" id="ARBA00022801"/>
    </source>
</evidence>
<feature type="compositionally biased region" description="Basic and acidic residues" evidence="9">
    <location>
        <begin position="220"/>
        <end position="232"/>
    </location>
</feature>
<keyword evidence="5" id="KW-0540">Nuclease</keyword>
<evidence type="ECO:0000259" key="11">
    <source>
        <dbReference type="PROSITE" id="PS50994"/>
    </source>
</evidence>
<keyword evidence="6" id="KW-0255">Endonuclease</keyword>
<proteinExistence type="inferred from homology"/>
<reference evidence="12" key="1">
    <citation type="submission" date="2019-04" db="EMBL/GenBank/DDBJ databases">
        <title>Genome assembly of Zosterops borbonicus 15179.</title>
        <authorList>
            <person name="Leroy T."/>
            <person name="Anselmetti Y."/>
            <person name="Tilak M.-K."/>
            <person name="Nabholz B."/>
        </authorList>
    </citation>
    <scope>NUCLEOTIDE SEQUENCE</scope>
    <source>
        <strain evidence="12">HGM_15179</strain>
        <tissue evidence="12">Muscle</tissue>
    </source>
</reference>
<comment type="similarity">
    <text evidence="1">Belongs to the beta type-B retroviral polymerase family. HERV class-II K(HML-2) pol subfamily.</text>
</comment>
<name>A0A8K1FVN3_9PASS</name>
<dbReference type="AlphaFoldDB" id="A0A8K1FVN3"/>
<dbReference type="InterPro" id="IPR043128">
    <property type="entry name" value="Rev_trsase/Diguanyl_cyclase"/>
</dbReference>
<protein>
    <recommendedName>
        <fullName evidence="2">ribonuclease H</fullName>
        <ecNumber evidence="2">3.1.26.4</ecNumber>
    </recommendedName>
</protein>
<keyword evidence="7" id="KW-0378">Hydrolase</keyword>
<dbReference type="Gene3D" id="3.30.70.270">
    <property type="match status" value="1"/>
</dbReference>
<feature type="domain" description="Integrase catalytic" evidence="11">
    <location>
        <begin position="38"/>
        <end position="216"/>
    </location>
</feature>
<organism evidence="12 13">
    <name type="scientific">Zosterops borbonicus</name>
    <dbReference type="NCBI Taxonomy" id="364589"/>
    <lineage>
        <taxon>Eukaryota</taxon>
        <taxon>Metazoa</taxon>
        <taxon>Chordata</taxon>
        <taxon>Craniata</taxon>
        <taxon>Vertebrata</taxon>
        <taxon>Euteleostomi</taxon>
        <taxon>Archelosauria</taxon>
        <taxon>Archosauria</taxon>
        <taxon>Dinosauria</taxon>
        <taxon>Saurischia</taxon>
        <taxon>Theropoda</taxon>
        <taxon>Coelurosauria</taxon>
        <taxon>Aves</taxon>
        <taxon>Neognathae</taxon>
        <taxon>Neoaves</taxon>
        <taxon>Telluraves</taxon>
        <taxon>Australaves</taxon>
        <taxon>Passeriformes</taxon>
        <taxon>Sylvioidea</taxon>
        <taxon>Zosteropidae</taxon>
        <taxon>Zosterops</taxon>
    </lineage>
</organism>
<dbReference type="InterPro" id="IPR036397">
    <property type="entry name" value="RNaseH_sf"/>
</dbReference>
<dbReference type="Pfam" id="PF00665">
    <property type="entry name" value="rve"/>
    <property type="match status" value="1"/>
</dbReference>
<evidence type="ECO:0000256" key="1">
    <source>
        <dbReference type="ARBA" id="ARBA00010879"/>
    </source>
</evidence>
<dbReference type="EC" id="3.1.26.4" evidence="2"/>
<sequence length="232" mass="26097">MAMPMPPVPKTLPFISKVGAAAEKAIIHHYMDDVLVCTSDEDLLAHALDLTVAALVAVGFELQESKIPQMSRWKYLGLEIGGKSWNAIVHLVQAFSFMGIPKALKTDNRPAYKSKEFRDFLQQWGVEHKTGIPHSLTGQAIVERTHRDLKRVLSQQQSVLQRAQLPCRNTDFSYISESGFKSGCKKKKDMITLEEQEGQKNEKTPAQPEKLYKNGSYEGRIGELKEVQGDRD</sequence>
<accession>A0A8K1FVN3</accession>
<dbReference type="GO" id="GO:0004523">
    <property type="term" value="F:RNA-DNA hybrid ribonuclease activity"/>
    <property type="evidence" value="ECO:0007669"/>
    <property type="project" value="UniProtKB-EC"/>
</dbReference>
<evidence type="ECO:0000256" key="3">
    <source>
        <dbReference type="ARBA" id="ARBA00022679"/>
    </source>
</evidence>
<evidence type="ECO:0000256" key="8">
    <source>
        <dbReference type="ARBA" id="ARBA00022918"/>
    </source>
</evidence>
<dbReference type="InterPro" id="IPR001584">
    <property type="entry name" value="Integrase_cat-core"/>
</dbReference>
<feature type="region of interest" description="Disordered" evidence="9">
    <location>
        <begin position="191"/>
        <end position="232"/>
    </location>
</feature>
<keyword evidence="3" id="KW-0808">Transferase</keyword>
<dbReference type="GO" id="GO:0015074">
    <property type="term" value="P:DNA integration"/>
    <property type="evidence" value="ECO:0007669"/>
    <property type="project" value="InterPro"/>
</dbReference>
<evidence type="ECO:0000259" key="10">
    <source>
        <dbReference type="PROSITE" id="PS50878"/>
    </source>
</evidence>
<dbReference type="PROSITE" id="PS50878">
    <property type="entry name" value="RT_POL"/>
    <property type="match status" value="1"/>
</dbReference>